<dbReference type="Proteomes" id="UP000275267">
    <property type="component" value="Unassembled WGS sequence"/>
</dbReference>
<dbReference type="EMBL" id="PQIB02000013">
    <property type="protein sequence ID" value="RLM75196.1"/>
    <property type="molecule type" value="Genomic_DNA"/>
</dbReference>
<evidence type="ECO:0000313" key="1">
    <source>
        <dbReference type="EMBL" id="RLM75196.1"/>
    </source>
</evidence>
<gene>
    <name evidence="1" type="ORF">C2845_PM15G00820</name>
</gene>
<name>A0A3L6QC94_PANMI</name>
<organism evidence="1 2">
    <name type="scientific">Panicum miliaceum</name>
    <name type="common">Proso millet</name>
    <name type="synonym">Broomcorn millet</name>
    <dbReference type="NCBI Taxonomy" id="4540"/>
    <lineage>
        <taxon>Eukaryota</taxon>
        <taxon>Viridiplantae</taxon>
        <taxon>Streptophyta</taxon>
        <taxon>Embryophyta</taxon>
        <taxon>Tracheophyta</taxon>
        <taxon>Spermatophyta</taxon>
        <taxon>Magnoliopsida</taxon>
        <taxon>Liliopsida</taxon>
        <taxon>Poales</taxon>
        <taxon>Poaceae</taxon>
        <taxon>PACMAD clade</taxon>
        <taxon>Panicoideae</taxon>
        <taxon>Panicodae</taxon>
        <taxon>Paniceae</taxon>
        <taxon>Panicinae</taxon>
        <taxon>Panicum</taxon>
        <taxon>Panicum sect. Panicum</taxon>
    </lineage>
</organism>
<proteinExistence type="predicted"/>
<protein>
    <submittedName>
        <fullName evidence="1">Actin-like protein ARP8</fullName>
    </submittedName>
</protein>
<sequence length="135" mass="15207">MSHFTFVLAPVMHHVRLHFMPGPHVIRDMIHLHLMPVHLLHLAVATMIPSSRGHSRAYFACKSMTQEVNENRRDIIKIKSHLGLPYDPYHELPDFDDPFAEWDAADEAAVAAAHAPLPCPRRPSATRSLHSPPCG</sequence>
<accession>A0A3L6QC94</accession>
<reference evidence="2" key="1">
    <citation type="journal article" date="2019" name="Nat. Commun.">
        <title>The genome of broomcorn millet.</title>
        <authorList>
            <person name="Zou C."/>
            <person name="Miki D."/>
            <person name="Li D."/>
            <person name="Tang Q."/>
            <person name="Xiao L."/>
            <person name="Rajput S."/>
            <person name="Deng P."/>
            <person name="Jia W."/>
            <person name="Huang R."/>
            <person name="Zhang M."/>
            <person name="Sun Y."/>
            <person name="Hu J."/>
            <person name="Fu X."/>
            <person name="Schnable P.S."/>
            <person name="Li F."/>
            <person name="Zhang H."/>
            <person name="Feng B."/>
            <person name="Zhu X."/>
            <person name="Liu R."/>
            <person name="Schnable J.C."/>
            <person name="Zhu J.-K."/>
            <person name="Zhang H."/>
        </authorList>
    </citation>
    <scope>NUCLEOTIDE SEQUENCE [LARGE SCALE GENOMIC DNA]</scope>
</reference>
<evidence type="ECO:0000313" key="2">
    <source>
        <dbReference type="Proteomes" id="UP000275267"/>
    </source>
</evidence>
<comment type="caution">
    <text evidence="1">The sequence shown here is derived from an EMBL/GenBank/DDBJ whole genome shotgun (WGS) entry which is preliminary data.</text>
</comment>
<keyword evidence="2" id="KW-1185">Reference proteome</keyword>
<dbReference type="AlphaFoldDB" id="A0A3L6QC94"/>